<evidence type="ECO:0000313" key="1">
    <source>
        <dbReference type="EMBL" id="SPJ84129.1"/>
    </source>
</evidence>
<dbReference type="PANTHER" id="PTHR45033">
    <property type="match status" value="1"/>
</dbReference>
<evidence type="ECO:0008006" key="3">
    <source>
        <dbReference type="Google" id="ProtNLM"/>
    </source>
</evidence>
<sequence>MESLKAITIGGIIAIIGWINREGETRPSFPRILSSIIIIRGIIIGSQEQFKAMIRVIKASNIKLVLDQHVFKLEHLKEAYKYLADQKYFGNVAVQIE</sequence>
<reference evidence="1" key="1">
    <citation type="submission" date="2018-03" db="EMBL/GenBank/DDBJ databases">
        <authorList>
            <person name="Guldener U."/>
        </authorList>
    </citation>
    <scope>NUCLEOTIDE SEQUENCE</scope>
</reference>
<keyword evidence="2" id="KW-1185">Reference proteome</keyword>
<dbReference type="Proteomes" id="UP001187734">
    <property type="component" value="Unassembled WGS sequence"/>
</dbReference>
<name>A0AAE8SM43_9HYPO</name>
<gene>
    <name evidence="1" type="ORF">FTOL_10645</name>
</gene>
<protein>
    <recommendedName>
        <fullName evidence="3">Alcohol dehydrogenase</fullName>
    </recommendedName>
</protein>
<dbReference type="Gene3D" id="3.90.180.10">
    <property type="entry name" value="Medium-chain alcohol dehydrogenases, catalytic domain"/>
    <property type="match status" value="1"/>
</dbReference>
<proteinExistence type="predicted"/>
<dbReference type="AlphaFoldDB" id="A0AAE8SM43"/>
<dbReference type="Gene3D" id="3.40.50.720">
    <property type="entry name" value="NAD(P)-binding Rossmann-like Domain"/>
    <property type="match status" value="1"/>
</dbReference>
<dbReference type="PANTHER" id="PTHR45033:SF2">
    <property type="entry name" value="ZINC-TYPE ALCOHOL DEHYDROGENASE-LIKE PROTEIN C1773.06C"/>
    <property type="match status" value="1"/>
</dbReference>
<evidence type="ECO:0000313" key="2">
    <source>
        <dbReference type="Proteomes" id="UP001187734"/>
    </source>
</evidence>
<organism evidence="1 2">
    <name type="scientific">Fusarium torulosum</name>
    <dbReference type="NCBI Taxonomy" id="33205"/>
    <lineage>
        <taxon>Eukaryota</taxon>
        <taxon>Fungi</taxon>
        <taxon>Dikarya</taxon>
        <taxon>Ascomycota</taxon>
        <taxon>Pezizomycotina</taxon>
        <taxon>Sordariomycetes</taxon>
        <taxon>Hypocreomycetidae</taxon>
        <taxon>Hypocreales</taxon>
        <taxon>Nectriaceae</taxon>
        <taxon>Fusarium</taxon>
    </lineage>
</organism>
<accession>A0AAE8SM43</accession>
<dbReference type="EMBL" id="ONZP01000429">
    <property type="protein sequence ID" value="SPJ84129.1"/>
    <property type="molecule type" value="Genomic_DNA"/>
</dbReference>
<comment type="caution">
    <text evidence="1">The sequence shown here is derived from an EMBL/GenBank/DDBJ whole genome shotgun (WGS) entry which is preliminary data.</text>
</comment>
<dbReference type="InterPro" id="IPR052711">
    <property type="entry name" value="Zinc_ADH-like"/>
</dbReference>